<evidence type="ECO:0000313" key="2">
    <source>
        <dbReference type="Proteomes" id="UP000307943"/>
    </source>
</evidence>
<organism evidence="1 2">
    <name type="scientific">Paenibacillus hemerocallicola</name>
    <dbReference type="NCBI Taxonomy" id="1172614"/>
    <lineage>
        <taxon>Bacteria</taxon>
        <taxon>Bacillati</taxon>
        <taxon>Bacillota</taxon>
        <taxon>Bacilli</taxon>
        <taxon>Bacillales</taxon>
        <taxon>Paenibacillaceae</taxon>
        <taxon>Paenibacillus</taxon>
    </lineage>
</organism>
<evidence type="ECO:0000313" key="1">
    <source>
        <dbReference type="EMBL" id="TNJ65817.1"/>
    </source>
</evidence>
<accession>A0A5C4TBG5</accession>
<dbReference type="InterPro" id="IPR011047">
    <property type="entry name" value="Quinoprotein_ADH-like_sf"/>
</dbReference>
<proteinExistence type="predicted"/>
<dbReference type="EMBL" id="VDCQ01000015">
    <property type="protein sequence ID" value="TNJ65817.1"/>
    <property type="molecule type" value="Genomic_DNA"/>
</dbReference>
<name>A0A5C4TBG5_9BACL</name>
<sequence length="267" mass="29817">MPRNAVPRTWNRMFPHVSSVAAGPDSTVYASSLGQGVYRIDDTGNWSPLDDNWPEDAMVNRLLVSRNVLTACTSKGLYIYVGERWEPTDVAIPVYRFRESESGRMLAATQYGIWCRTEDGWLSWAFPDSIVYDLLYLPQFIIAGCESGIAVYDRLTGDWSEFPLRTAVTGVAVFRGRLIGVSDRGQLIVGNKRGGFDIYRLDGLFMMGLIPKGREVYVCTDRGLFRLGLIRDSVTLLPVRLGFPVADADWIGDTIVVATLFRGIQSI</sequence>
<evidence type="ECO:0008006" key="3">
    <source>
        <dbReference type="Google" id="ProtNLM"/>
    </source>
</evidence>
<dbReference type="SUPFAM" id="SSF50998">
    <property type="entry name" value="Quinoprotein alcohol dehydrogenase-like"/>
    <property type="match status" value="1"/>
</dbReference>
<dbReference type="OrthoDB" id="2545093at2"/>
<dbReference type="RefSeq" id="WP_139602617.1">
    <property type="nucleotide sequence ID" value="NZ_VDCQ01000015.1"/>
</dbReference>
<comment type="caution">
    <text evidence="1">The sequence shown here is derived from an EMBL/GenBank/DDBJ whole genome shotgun (WGS) entry which is preliminary data.</text>
</comment>
<gene>
    <name evidence="1" type="ORF">FE784_12920</name>
</gene>
<dbReference type="AlphaFoldDB" id="A0A5C4TBG5"/>
<keyword evidence="2" id="KW-1185">Reference proteome</keyword>
<reference evidence="1 2" key="1">
    <citation type="submission" date="2019-05" db="EMBL/GenBank/DDBJ databases">
        <title>We sequenced the genome of Paenibacillus hemerocallicola KCTC 33185 for further insight into its adaptation and study the phylogeny of Paenibacillus.</title>
        <authorList>
            <person name="Narsing Rao M.P."/>
        </authorList>
    </citation>
    <scope>NUCLEOTIDE SEQUENCE [LARGE SCALE GENOMIC DNA]</scope>
    <source>
        <strain evidence="1 2">KCTC 33185</strain>
    </source>
</reference>
<dbReference type="Proteomes" id="UP000307943">
    <property type="component" value="Unassembled WGS sequence"/>
</dbReference>
<protein>
    <recommendedName>
        <fullName evidence="3">WD40 repeat domain-containing protein</fullName>
    </recommendedName>
</protein>